<dbReference type="Proteomes" id="UP000291236">
    <property type="component" value="Chromosome"/>
</dbReference>
<evidence type="ECO:0000313" key="3">
    <source>
        <dbReference type="Proteomes" id="UP000291236"/>
    </source>
</evidence>
<feature type="transmembrane region" description="Helical" evidence="1">
    <location>
        <begin position="144"/>
        <end position="163"/>
    </location>
</feature>
<organism evidence="2 3">
    <name type="scientific">Fluviispira sanaruensis</name>
    <dbReference type="NCBI Taxonomy" id="2493639"/>
    <lineage>
        <taxon>Bacteria</taxon>
        <taxon>Pseudomonadati</taxon>
        <taxon>Bdellovibrionota</taxon>
        <taxon>Oligoflexia</taxon>
        <taxon>Silvanigrellales</taxon>
        <taxon>Silvanigrellaceae</taxon>
        <taxon>Fluviispira</taxon>
    </lineage>
</organism>
<evidence type="ECO:0000313" key="2">
    <source>
        <dbReference type="EMBL" id="BBH53698.1"/>
    </source>
</evidence>
<keyword evidence="3" id="KW-1185">Reference proteome</keyword>
<proteinExistence type="predicted"/>
<evidence type="ECO:0000256" key="1">
    <source>
        <dbReference type="SAM" id="Phobius"/>
    </source>
</evidence>
<feature type="transmembrane region" description="Helical" evidence="1">
    <location>
        <begin position="110"/>
        <end position="129"/>
    </location>
</feature>
<dbReference type="AlphaFoldDB" id="A0A4P2VLW7"/>
<keyword evidence="1" id="KW-1133">Transmembrane helix</keyword>
<sequence length="307" mass="35439">MIGSFQRYFGPWLTGEAFRFGDRFANVGGDGIGILQTFFRDPLLVISQLFTIDKVKTFLKIFFYCGPFAFLAVFSKKYRLIAICVSFGCLAYFIQAGLSGGMMISTNTHYISSLGTQWWILTVLGIYYLSNEFDTKNILLHKSVNFIFSNKKIIPFFMILFFLNTSEWRKSLLYPIRGIIERDKVNKEVRNFLTSIPREKGVMLNGTEWLCPLAANERKWLLCEGIPENVLRQMPLDVVVANKDRLKNTYESFSAQFKEMGNGKIIKALIAQEANAVGWEKVGDYQQADLLYSSRKTIYYYTIWKKK</sequence>
<keyword evidence="1" id="KW-0812">Transmembrane</keyword>
<name>A0A4P2VLW7_FLUSA</name>
<feature type="transmembrane region" description="Helical" evidence="1">
    <location>
        <begin position="57"/>
        <end position="74"/>
    </location>
</feature>
<dbReference type="EMBL" id="AP019368">
    <property type="protein sequence ID" value="BBH53698.1"/>
    <property type="molecule type" value="Genomic_DNA"/>
</dbReference>
<dbReference type="KEGG" id="sbf:JCM31447_21450"/>
<gene>
    <name evidence="2" type="ORF">JCM31447_21450</name>
</gene>
<protein>
    <submittedName>
        <fullName evidence="2">Uncharacterized protein</fullName>
    </submittedName>
</protein>
<feature type="transmembrane region" description="Helical" evidence="1">
    <location>
        <begin position="80"/>
        <end position="98"/>
    </location>
</feature>
<reference evidence="2 3" key="1">
    <citation type="submission" date="2018-12" db="EMBL/GenBank/DDBJ databases">
        <title>Rubrispira sanarue gen. nov., sp., nov., a member of the order Silvanigrellales, isolated from a brackish lake in Hamamatsu Japan.</title>
        <authorList>
            <person name="Maejima Y."/>
            <person name="Iino T."/>
            <person name="Muraguchi Y."/>
            <person name="Fukuda K."/>
            <person name="Nojiri H."/>
            <person name="Ohkuma M."/>
            <person name="Moriuchi R."/>
            <person name="Dohra H."/>
            <person name="Kimbara K."/>
            <person name="Shintani M."/>
        </authorList>
    </citation>
    <scope>NUCLEOTIDE SEQUENCE [LARGE SCALE GENOMIC DNA]</scope>
    <source>
        <strain evidence="2 3">RF1110005</strain>
    </source>
</reference>
<accession>A0A4P2VLW7</accession>
<keyword evidence="1" id="KW-0472">Membrane</keyword>